<dbReference type="InterPro" id="IPR023214">
    <property type="entry name" value="HAD_sf"/>
</dbReference>
<protein>
    <submittedName>
        <fullName evidence="1">CBBY-like protein isoform X1</fullName>
    </submittedName>
</protein>
<dbReference type="SUPFAM" id="SSF56784">
    <property type="entry name" value="HAD-like"/>
    <property type="match status" value="1"/>
</dbReference>
<sequence length="371" mass="40587">MDAASCPILYTLRLPRILSKNIRCHLPTSTNNFSLLPQYSSTFPLYSHSSPKPLRFTRLSTSCSPSSSHYQKSSQELAVLLELDGVLMDAYRAGNRQAFNKAFQNLGLDCANWTEPIYLDLVRKSGGDEEKMLLLFFNRIGWPTSLPTSEKGKFVKSVLQEKEKALEEFVMSESLPLRPGVDQFIDDAYNEGIPVIVLTAYRKSGNNIDRTIKEKLGNDRSLKVIIVGNKEVEQSLYGQLISGSVLPSGLDEELAKEAKRAVSAEKLRIAEEVASLLKLSVEIGTDLSENLEKIVATLRAGAEYAGLPVCNCVLIAGSKSGLAGAELVGMPCVVLRSSMTSRAEFPSANAVLDGFGGADLTISRLRNTKLF</sequence>
<comment type="caution">
    <text evidence="1">The sequence shown here is derived from an EMBL/GenBank/DDBJ whole genome shotgun (WGS) entry which is preliminary data.</text>
</comment>
<keyword evidence="2" id="KW-1185">Reference proteome</keyword>
<dbReference type="InterPro" id="IPR023198">
    <property type="entry name" value="PGP-like_dom2"/>
</dbReference>
<dbReference type="AlphaFoldDB" id="A0A834VZI7"/>
<dbReference type="Proteomes" id="UP000634136">
    <property type="component" value="Unassembled WGS sequence"/>
</dbReference>
<dbReference type="PANTHER" id="PTHR42896:SF3">
    <property type="entry name" value="PROTEIN, PUTATIVE, EXPRESSED-RELATED"/>
    <property type="match status" value="1"/>
</dbReference>
<reference evidence="1" key="1">
    <citation type="submission" date="2020-09" db="EMBL/GenBank/DDBJ databases">
        <title>Genome-Enabled Discovery of Anthraquinone Biosynthesis in Senna tora.</title>
        <authorList>
            <person name="Kang S.-H."/>
            <person name="Pandey R.P."/>
            <person name="Lee C.-M."/>
            <person name="Sim J.-S."/>
            <person name="Jeong J.-T."/>
            <person name="Choi B.-S."/>
            <person name="Jung M."/>
            <person name="Ginzburg D."/>
            <person name="Zhao K."/>
            <person name="Won S.Y."/>
            <person name="Oh T.-J."/>
            <person name="Yu Y."/>
            <person name="Kim N.-H."/>
            <person name="Lee O.R."/>
            <person name="Lee T.-H."/>
            <person name="Bashyal P."/>
            <person name="Kim T.-S."/>
            <person name="Lee W.-H."/>
            <person name="Kawkins C."/>
            <person name="Kim C.-K."/>
            <person name="Kim J.S."/>
            <person name="Ahn B.O."/>
            <person name="Rhee S.Y."/>
            <person name="Sohng J.K."/>
        </authorList>
    </citation>
    <scope>NUCLEOTIDE SEQUENCE</scope>
    <source>
        <tissue evidence="1">Leaf</tissue>
    </source>
</reference>
<dbReference type="OrthoDB" id="545219at2759"/>
<dbReference type="GO" id="GO:0016787">
    <property type="term" value="F:hydrolase activity"/>
    <property type="evidence" value="ECO:0007669"/>
    <property type="project" value="InterPro"/>
</dbReference>
<accession>A0A834VZI7</accession>
<proteinExistence type="predicted"/>
<dbReference type="PANTHER" id="PTHR42896">
    <property type="entry name" value="XYLULOSE-1,5-BISPHOSPHATE (XUBP) PHOSPHATASE"/>
    <property type="match status" value="1"/>
</dbReference>
<dbReference type="InterPro" id="IPR044999">
    <property type="entry name" value="CbbY-like"/>
</dbReference>
<dbReference type="EMBL" id="JAAIUW010000013">
    <property type="protein sequence ID" value="KAF7803958.1"/>
    <property type="molecule type" value="Genomic_DNA"/>
</dbReference>
<dbReference type="InterPro" id="IPR036412">
    <property type="entry name" value="HAD-like_sf"/>
</dbReference>
<organism evidence="1 2">
    <name type="scientific">Senna tora</name>
    <dbReference type="NCBI Taxonomy" id="362788"/>
    <lineage>
        <taxon>Eukaryota</taxon>
        <taxon>Viridiplantae</taxon>
        <taxon>Streptophyta</taxon>
        <taxon>Embryophyta</taxon>
        <taxon>Tracheophyta</taxon>
        <taxon>Spermatophyta</taxon>
        <taxon>Magnoliopsida</taxon>
        <taxon>eudicotyledons</taxon>
        <taxon>Gunneridae</taxon>
        <taxon>Pentapetalae</taxon>
        <taxon>rosids</taxon>
        <taxon>fabids</taxon>
        <taxon>Fabales</taxon>
        <taxon>Fabaceae</taxon>
        <taxon>Caesalpinioideae</taxon>
        <taxon>Cassia clade</taxon>
        <taxon>Senna</taxon>
    </lineage>
</organism>
<dbReference type="Gene3D" id="1.10.150.240">
    <property type="entry name" value="Putative phosphatase, domain 2"/>
    <property type="match status" value="1"/>
</dbReference>
<evidence type="ECO:0000313" key="1">
    <source>
        <dbReference type="EMBL" id="KAF7803958.1"/>
    </source>
</evidence>
<gene>
    <name evidence="1" type="ORF">G2W53_043069</name>
</gene>
<name>A0A834VZI7_9FABA</name>
<dbReference type="Gene3D" id="3.40.50.1000">
    <property type="entry name" value="HAD superfamily/HAD-like"/>
    <property type="match status" value="2"/>
</dbReference>
<evidence type="ECO:0000313" key="2">
    <source>
        <dbReference type="Proteomes" id="UP000634136"/>
    </source>
</evidence>